<sequence length="153" mass="16938">MMISGGHEAGLLKDDAVSGMMGGLGVSREEGWDRIESSMTIWVSAPNGCVSFRSCALMQLGLPRQADDEYYIRDYDLLVSRYISVPRSYEPFNPGTLAAGIMRGMLDSAGFPARVTAHFVTHKDRQRPITTFMIKLEPSVMQRQAYLEAAKKG</sequence>
<dbReference type="GO" id="GO:0006888">
    <property type="term" value="P:endoplasmic reticulum to Golgi vesicle-mediated transport"/>
    <property type="evidence" value="ECO:0007669"/>
    <property type="project" value="TreeGrafter"/>
</dbReference>
<comment type="subcellular location">
    <subcellularLocation>
        <location evidence="1">Endoplasmic reticulum</location>
    </subcellularLocation>
    <subcellularLocation>
        <location evidence="2">Golgi apparatus</location>
    </subcellularLocation>
</comment>
<evidence type="ECO:0008006" key="10">
    <source>
        <dbReference type="Google" id="ProtNLM"/>
    </source>
</evidence>
<evidence type="ECO:0000256" key="3">
    <source>
        <dbReference type="ARBA" id="ARBA00006218"/>
    </source>
</evidence>
<dbReference type="SUPFAM" id="SSF111126">
    <property type="entry name" value="Ligand-binding domain in the NO signalling and Golgi transport"/>
    <property type="match status" value="1"/>
</dbReference>
<keyword evidence="9" id="KW-1185">Reference proteome</keyword>
<keyword evidence="7" id="KW-0333">Golgi apparatus</keyword>
<evidence type="ECO:0000256" key="7">
    <source>
        <dbReference type="ARBA" id="ARBA00023034"/>
    </source>
</evidence>
<dbReference type="EMBL" id="BNCP01000047">
    <property type="protein sequence ID" value="GIL88834.1"/>
    <property type="molecule type" value="Genomic_DNA"/>
</dbReference>
<evidence type="ECO:0000256" key="1">
    <source>
        <dbReference type="ARBA" id="ARBA00004240"/>
    </source>
</evidence>
<dbReference type="PANTHER" id="PTHR20902">
    <property type="entry name" value="41-2 PROTEIN ANTIGEN-RELATED"/>
    <property type="match status" value="1"/>
</dbReference>
<dbReference type="Proteomes" id="UP000747110">
    <property type="component" value="Unassembled WGS sequence"/>
</dbReference>
<evidence type="ECO:0000256" key="4">
    <source>
        <dbReference type="ARBA" id="ARBA00022448"/>
    </source>
</evidence>
<name>A0A8J4FXZ9_9CHLO</name>
<dbReference type="PANTHER" id="PTHR20902:SF0">
    <property type="entry name" value="TRAFFICKING PROTEIN PARTICLE COMPLEX SUBUNIT 5"/>
    <property type="match status" value="1"/>
</dbReference>
<evidence type="ECO:0000313" key="9">
    <source>
        <dbReference type="Proteomes" id="UP000747110"/>
    </source>
</evidence>
<dbReference type="InterPro" id="IPR007194">
    <property type="entry name" value="TRAPP_component"/>
</dbReference>
<evidence type="ECO:0000256" key="5">
    <source>
        <dbReference type="ARBA" id="ARBA00022824"/>
    </source>
</evidence>
<dbReference type="GO" id="GO:1990070">
    <property type="term" value="C:TRAPPI protein complex"/>
    <property type="evidence" value="ECO:0007669"/>
    <property type="project" value="TreeGrafter"/>
</dbReference>
<dbReference type="Pfam" id="PF04051">
    <property type="entry name" value="TRAPP"/>
    <property type="match status" value="1"/>
</dbReference>
<proteinExistence type="inferred from homology"/>
<evidence type="ECO:0000256" key="2">
    <source>
        <dbReference type="ARBA" id="ARBA00004555"/>
    </source>
</evidence>
<accession>A0A8J4FXZ9</accession>
<dbReference type="GO" id="GO:1990072">
    <property type="term" value="C:TRAPPIII protein complex"/>
    <property type="evidence" value="ECO:0007669"/>
    <property type="project" value="TreeGrafter"/>
</dbReference>
<comment type="caution">
    <text evidence="8">The sequence shown here is derived from an EMBL/GenBank/DDBJ whole genome shotgun (WGS) entry which is preliminary data.</text>
</comment>
<dbReference type="InterPro" id="IPR024096">
    <property type="entry name" value="NO_sig/Golgi_transp_ligand-bd"/>
</dbReference>
<protein>
    <recommendedName>
        <fullName evidence="10">Trafficking protein particle complex subunit</fullName>
    </recommendedName>
</protein>
<dbReference type="InterPro" id="IPR016696">
    <property type="entry name" value="TRAPP-I_su5"/>
</dbReference>
<keyword evidence="6" id="KW-0931">ER-Golgi transport</keyword>
<organism evidence="8 9">
    <name type="scientific">Volvox reticuliferus</name>
    <dbReference type="NCBI Taxonomy" id="1737510"/>
    <lineage>
        <taxon>Eukaryota</taxon>
        <taxon>Viridiplantae</taxon>
        <taxon>Chlorophyta</taxon>
        <taxon>core chlorophytes</taxon>
        <taxon>Chlorophyceae</taxon>
        <taxon>CS clade</taxon>
        <taxon>Chlamydomonadales</taxon>
        <taxon>Volvocaceae</taxon>
        <taxon>Volvox</taxon>
    </lineage>
</organism>
<dbReference type="GO" id="GO:0005783">
    <property type="term" value="C:endoplasmic reticulum"/>
    <property type="evidence" value="ECO:0007669"/>
    <property type="project" value="UniProtKB-SubCell"/>
</dbReference>
<dbReference type="GO" id="GO:1990071">
    <property type="term" value="C:TRAPPII protein complex"/>
    <property type="evidence" value="ECO:0007669"/>
    <property type="project" value="TreeGrafter"/>
</dbReference>
<dbReference type="Gene3D" id="3.30.1380.20">
    <property type="entry name" value="Trafficking protein particle complex subunit 3"/>
    <property type="match status" value="1"/>
</dbReference>
<evidence type="ECO:0000313" key="8">
    <source>
        <dbReference type="EMBL" id="GIL88834.1"/>
    </source>
</evidence>
<evidence type="ECO:0000256" key="6">
    <source>
        <dbReference type="ARBA" id="ARBA00022892"/>
    </source>
</evidence>
<dbReference type="AlphaFoldDB" id="A0A8J4FXZ9"/>
<dbReference type="OrthoDB" id="10254842at2759"/>
<gene>
    <name evidence="8" type="ORF">Vretifemale_16765</name>
</gene>
<comment type="similarity">
    <text evidence="3">Belongs to the TRAPP small subunits family. BET3 subfamily.</text>
</comment>
<keyword evidence="5" id="KW-0256">Endoplasmic reticulum</keyword>
<reference evidence="8" key="1">
    <citation type="journal article" date="2021" name="Proc. Natl. Acad. Sci. U.S.A.">
        <title>Three genomes in the algal genus Volvox reveal the fate of a haploid sex-determining region after a transition to homothallism.</title>
        <authorList>
            <person name="Yamamoto K."/>
            <person name="Hamaji T."/>
            <person name="Kawai-Toyooka H."/>
            <person name="Matsuzaki R."/>
            <person name="Takahashi F."/>
            <person name="Nishimura Y."/>
            <person name="Kawachi M."/>
            <person name="Noguchi H."/>
            <person name="Minakuchi Y."/>
            <person name="Umen J.G."/>
            <person name="Toyoda A."/>
            <person name="Nozaki H."/>
        </authorList>
    </citation>
    <scope>NUCLEOTIDE SEQUENCE</scope>
    <source>
        <strain evidence="8">NIES-3786</strain>
    </source>
</reference>
<keyword evidence="4" id="KW-0813">Transport</keyword>